<evidence type="ECO:0000256" key="1">
    <source>
        <dbReference type="SAM" id="SignalP"/>
    </source>
</evidence>
<name>A0ABZ1C9Q0_9BACT</name>
<dbReference type="EMBL" id="CP139781">
    <property type="protein sequence ID" value="WRQ87045.1"/>
    <property type="molecule type" value="Genomic_DNA"/>
</dbReference>
<evidence type="ECO:0000313" key="2">
    <source>
        <dbReference type="EMBL" id="WRQ87045.1"/>
    </source>
</evidence>
<feature type="signal peptide" evidence="1">
    <location>
        <begin position="1"/>
        <end position="26"/>
    </location>
</feature>
<organism evidence="2 3">
    <name type="scientific">Actomonas aquatica</name>
    <dbReference type="NCBI Taxonomy" id="2866162"/>
    <lineage>
        <taxon>Bacteria</taxon>
        <taxon>Pseudomonadati</taxon>
        <taxon>Verrucomicrobiota</taxon>
        <taxon>Opitutia</taxon>
        <taxon>Opitutales</taxon>
        <taxon>Opitutaceae</taxon>
        <taxon>Actomonas</taxon>
    </lineage>
</organism>
<dbReference type="Proteomes" id="UP000738431">
    <property type="component" value="Chromosome"/>
</dbReference>
<dbReference type="SUPFAM" id="SSF56935">
    <property type="entry name" value="Porins"/>
    <property type="match status" value="1"/>
</dbReference>
<accession>A0ABZ1C9Q0</accession>
<keyword evidence="1" id="KW-0732">Signal</keyword>
<dbReference type="InterPro" id="IPR023614">
    <property type="entry name" value="Porin_dom_sf"/>
</dbReference>
<evidence type="ECO:0008006" key="4">
    <source>
        <dbReference type="Google" id="ProtNLM"/>
    </source>
</evidence>
<dbReference type="Gene3D" id="2.40.160.10">
    <property type="entry name" value="Porin"/>
    <property type="match status" value="1"/>
</dbReference>
<evidence type="ECO:0000313" key="3">
    <source>
        <dbReference type="Proteomes" id="UP000738431"/>
    </source>
</evidence>
<protein>
    <recommendedName>
        <fullName evidence="4">Porin</fullName>
    </recommendedName>
</protein>
<dbReference type="RefSeq" id="WP_221029541.1">
    <property type="nucleotide sequence ID" value="NZ_CP139781.1"/>
</dbReference>
<reference evidence="2 3" key="1">
    <citation type="submission" date="2023-12" db="EMBL/GenBank/DDBJ databases">
        <title>Description of an unclassified Opitutus bacterium of Verrucomicrobiota.</title>
        <authorList>
            <person name="Zhang D.-F."/>
        </authorList>
    </citation>
    <scope>NUCLEOTIDE SEQUENCE [LARGE SCALE GENOMIC DNA]</scope>
    <source>
        <strain evidence="2 3">WL0086</strain>
    </source>
</reference>
<proteinExistence type="predicted"/>
<sequence length="397" mass="44769">MKLRTLRPLGRPMVAAALLGASALWAQDEAPADELTWDAADEAALEAELEALLDDLQPGAWQVLGGVSAAWGQRENPGLSTVLPESANFGEVGLEAFARRESARWDSLFMLDGRTRWYDGHPVIDDEAAWFGRGELRVRPLSWLQLGVSSQGYWQDQVLDLTETIGARTVAPLQVTGGDVGSALRLSLPWGFAIEGGGRLLRADYEGVPEDYDAQEWRGELSWTPWSWLELVGATTSTERDYDYRREATVGGRLLDDTILGLQQDGLEARVRVRFTAVGTWRMEGRWSELENRDGASGFYDYDRDRWSAELGWSFGDWRLQGRYERSDLDYLVQTVGAGLTPEARTQADRFWEIEARRTVGEHWEVFGRWEQDDSRSNEIDASYTDETVKLGVNYLF</sequence>
<keyword evidence="3" id="KW-1185">Reference proteome</keyword>
<gene>
    <name evidence="2" type="ORF">K1X11_019700</name>
</gene>
<feature type="chain" id="PRO_5047392501" description="Porin" evidence="1">
    <location>
        <begin position="27"/>
        <end position="397"/>
    </location>
</feature>